<gene>
    <name evidence="7" type="ORF">Pfl04_15380</name>
</gene>
<feature type="transmembrane region" description="Helical" evidence="6">
    <location>
        <begin position="334"/>
        <end position="353"/>
    </location>
</feature>
<dbReference type="PANTHER" id="PTHR11101:SF80">
    <property type="entry name" value="PHOSPHATE TRANSPORTER"/>
    <property type="match status" value="1"/>
</dbReference>
<evidence type="ECO:0000256" key="5">
    <source>
        <dbReference type="ARBA" id="ARBA00023136"/>
    </source>
</evidence>
<dbReference type="EMBL" id="BONU01000007">
    <property type="protein sequence ID" value="GIG73134.1"/>
    <property type="molecule type" value="Genomic_DNA"/>
</dbReference>
<dbReference type="AlphaFoldDB" id="A0A8J3LSG2"/>
<feature type="transmembrane region" description="Helical" evidence="6">
    <location>
        <begin position="107"/>
        <end position="128"/>
    </location>
</feature>
<keyword evidence="5 6" id="KW-0472">Membrane</keyword>
<reference evidence="7" key="1">
    <citation type="submission" date="2021-01" db="EMBL/GenBank/DDBJ databases">
        <title>Whole genome shotgun sequence of Planosporangium flavigriseum NBRC 105377.</title>
        <authorList>
            <person name="Komaki H."/>
            <person name="Tamura T."/>
        </authorList>
    </citation>
    <scope>NUCLEOTIDE SEQUENCE</scope>
    <source>
        <strain evidence="7">NBRC 105377</strain>
    </source>
</reference>
<evidence type="ECO:0000256" key="4">
    <source>
        <dbReference type="ARBA" id="ARBA00022989"/>
    </source>
</evidence>
<comment type="subcellular location">
    <subcellularLocation>
        <location evidence="1 6">Membrane</location>
        <topology evidence="1 6">Multi-pass membrane protein</topology>
    </subcellularLocation>
</comment>
<feature type="transmembrane region" description="Helical" evidence="6">
    <location>
        <begin position="218"/>
        <end position="242"/>
    </location>
</feature>
<comment type="similarity">
    <text evidence="6">Belongs to the inorganic phosphate transporter (PiT) (TC 2.A.20) family.</text>
</comment>
<dbReference type="PANTHER" id="PTHR11101">
    <property type="entry name" value="PHOSPHATE TRANSPORTER"/>
    <property type="match status" value="1"/>
</dbReference>
<feature type="transmembrane region" description="Helical" evidence="6">
    <location>
        <begin position="135"/>
        <end position="160"/>
    </location>
</feature>
<dbReference type="GO" id="GO:0035435">
    <property type="term" value="P:phosphate ion transmembrane transport"/>
    <property type="evidence" value="ECO:0007669"/>
    <property type="project" value="TreeGrafter"/>
</dbReference>
<feature type="transmembrane region" description="Helical" evidence="6">
    <location>
        <begin position="303"/>
        <end position="328"/>
    </location>
</feature>
<comment type="caution">
    <text evidence="7">The sequence shown here is derived from an EMBL/GenBank/DDBJ whole genome shotgun (WGS) entry which is preliminary data.</text>
</comment>
<dbReference type="RefSeq" id="WP_168071711.1">
    <property type="nucleotide sequence ID" value="NZ_BAAAQJ010000003.1"/>
</dbReference>
<dbReference type="Pfam" id="PF01384">
    <property type="entry name" value="PHO4"/>
    <property type="match status" value="1"/>
</dbReference>
<evidence type="ECO:0000256" key="3">
    <source>
        <dbReference type="ARBA" id="ARBA00022692"/>
    </source>
</evidence>
<keyword evidence="4 6" id="KW-1133">Transmembrane helix</keyword>
<keyword evidence="8" id="KW-1185">Reference proteome</keyword>
<organism evidence="7 8">
    <name type="scientific">Planosporangium flavigriseum</name>
    <dbReference type="NCBI Taxonomy" id="373681"/>
    <lineage>
        <taxon>Bacteria</taxon>
        <taxon>Bacillati</taxon>
        <taxon>Actinomycetota</taxon>
        <taxon>Actinomycetes</taxon>
        <taxon>Micromonosporales</taxon>
        <taxon>Micromonosporaceae</taxon>
        <taxon>Planosporangium</taxon>
    </lineage>
</organism>
<name>A0A8J3LSG2_9ACTN</name>
<evidence type="ECO:0000313" key="8">
    <source>
        <dbReference type="Proteomes" id="UP000653674"/>
    </source>
</evidence>
<proteinExistence type="inferred from homology"/>
<accession>A0A8J3LSG2</accession>
<dbReference type="Proteomes" id="UP000653674">
    <property type="component" value="Unassembled WGS sequence"/>
</dbReference>
<evidence type="ECO:0000313" key="7">
    <source>
        <dbReference type="EMBL" id="GIG73134.1"/>
    </source>
</evidence>
<keyword evidence="2 6" id="KW-0813">Transport</keyword>
<protein>
    <recommendedName>
        <fullName evidence="6">Phosphate transporter</fullName>
    </recommendedName>
</protein>
<keyword evidence="6" id="KW-0592">Phosphate transport</keyword>
<dbReference type="GO" id="GO:0016020">
    <property type="term" value="C:membrane"/>
    <property type="evidence" value="ECO:0007669"/>
    <property type="project" value="UniProtKB-SubCell"/>
</dbReference>
<feature type="transmembrane region" description="Helical" evidence="6">
    <location>
        <begin position="46"/>
        <end position="67"/>
    </location>
</feature>
<dbReference type="GO" id="GO:0005315">
    <property type="term" value="F:phosphate transmembrane transporter activity"/>
    <property type="evidence" value="ECO:0007669"/>
    <property type="project" value="InterPro"/>
</dbReference>
<evidence type="ECO:0000256" key="1">
    <source>
        <dbReference type="ARBA" id="ARBA00004141"/>
    </source>
</evidence>
<keyword evidence="3 6" id="KW-0812">Transmembrane</keyword>
<evidence type="ECO:0000256" key="6">
    <source>
        <dbReference type="RuleBase" id="RU363058"/>
    </source>
</evidence>
<dbReference type="InterPro" id="IPR001204">
    <property type="entry name" value="Phos_transporter"/>
</dbReference>
<sequence>MSLMLAATIGVVVLALVFDYTNGFHDSANSISTVVATGVLRPRWAVAWAALFNFIAFLFFGTAVANTIGQTVKLGVAGTAVVFSALLGAVTWNYLSWWMGLPTSSSHALIGGLVGAGIAAGGLSAIHWGSVRKAALFMVISPLAGLILAVLLVLMVQGILRVTRSDGSGRPIKGLQLLSSAAVSLGHGTNDAQKTMGVIVALLIANGYLHQSGDKLRIPLWVVLAAHAAIAAGTLSGGWRIVRTLGTRITRLRPADGFAAEASAATALFTSTALGAPVSTTHTVAGAVTGVGVAKGAVRWNTFGAMAVAWVATIPAAAVASAAVYGLVRLPGPVSAISVFAVLAALAAAITAATRRTLRAADLEREISETGRRSAPTATPV</sequence>
<evidence type="ECO:0000256" key="2">
    <source>
        <dbReference type="ARBA" id="ARBA00022448"/>
    </source>
</evidence>
<feature type="transmembrane region" description="Helical" evidence="6">
    <location>
        <begin position="74"/>
        <end position="95"/>
    </location>
</feature>